<dbReference type="InterPro" id="IPR020849">
    <property type="entry name" value="Small_GTPase_Ras-type"/>
</dbReference>
<comment type="caution">
    <text evidence="4">The sequence shown here is derived from an EMBL/GenBank/DDBJ whole genome shotgun (WGS) entry which is preliminary data.</text>
</comment>
<dbReference type="GO" id="GO:0005525">
    <property type="term" value="F:GTP binding"/>
    <property type="evidence" value="ECO:0007669"/>
    <property type="project" value="UniProtKB-KW"/>
</dbReference>
<reference evidence="4" key="1">
    <citation type="submission" date="2022-10" db="EMBL/GenBank/DDBJ databases">
        <title>Culturing micro-colonial fungi from biological soil crusts in the Mojave desert and describing Neophaeococcomyces mojavensis, and introducing the new genera and species Taxawa tesnikishii.</title>
        <authorList>
            <person name="Kurbessoian T."/>
            <person name="Stajich J.E."/>
        </authorList>
    </citation>
    <scope>NUCLEOTIDE SEQUENCE</scope>
    <source>
        <strain evidence="4">TK_41</strain>
    </source>
</reference>
<dbReference type="InterPro" id="IPR005225">
    <property type="entry name" value="Small_GTP-bd"/>
</dbReference>
<dbReference type="SMART" id="SM00174">
    <property type="entry name" value="RHO"/>
    <property type="match status" value="1"/>
</dbReference>
<keyword evidence="5" id="KW-1185">Reference proteome</keyword>
<evidence type="ECO:0000256" key="1">
    <source>
        <dbReference type="ARBA" id="ARBA00008344"/>
    </source>
</evidence>
<protein>
    <submittedName>
        <fullName evidence="4">RAS2 protein</fullName>
    </submittedName>
</protein>
<proteinExistence type="inferred from homology"/>
<evidence type="ECO:0000313" key="5">
    <source>
        <dbReference type="Proteomes" id="UP001172673"/>
    </source>
</evidence>
<keyword evidence="2" id="KW-0547">Nucleotide-binding</keyword>
<dbReference type="InterPro" id="IPR027417">
    <property type="entry name" value="P-loop_NTPase"/>
</dbReference>
<dbReference type="PROSITE" id="PS51421">
    <property type="entry name" value="RAS"/>
    <property type="match status" value="1"/>
</dbReference>
<keyword evidence="3" id="KW-0342">GTP-binding</keyword>
<dbReference type="AlphaFoldDB" id="A0AA38XDL6"/>
<sequence>MADPLSITASVTGLLSVAGKVCTIISGFISNVSDAPASARAALAAVEEMRMVLTSVRKVMDSLMRLPAERKEMIHVRHLVITFREAIQSFSELEAVVSPAAGSADGRSSKWDRVKWVLEEERITRSVQRLELHKNSLSTMLSILHCESGLEAQKSYNNLEEMMKKILDQNEALTRRLEEYGISCAAEAASVRFFDDNQSMIAGRDPSADFPSLLPQILEDSVSLEASINSAISPREFEVILERTRVYMGIRSNDSDMSFDSSAVRTNAWSLLSGISLNDISVISVIALPISLEEITSIGPDLTFAKFMSSTKELVPKRSASDGSLPNPQQQKVVRRARRQVQPALGKTVELFKRSQKGHDTTMTPRVNWDDPLSRPSGTSVGSLGLYKLVVLGDGGVDKTALVIQFCLNHFVKTYDPTIEDSYRKRVIVDGKACMVEIADTTRQEEYTGLLDRWIRNGEGFLLVYSITNRDSFERVRKFHRQVQSVKDHQREWQTVQGYRFLANGPPIMLVGNKSEQQHERQVSTQEGQVLANELGCGFVETSCKNCVNVEKAFVDVVRMIRRQRMLAVPTADNSDHLGDRFDYF</sequence>
<evidence type="ECO:0000256" key="3">
    <source>
        <dbReference type="ARBA" id="ARBA00023134"/>
    </source>
</evidence>
<dbReference type="PRINTS" id="PR00449">
    <property type="entry name" value="RASTRNSFRMNG"/>
</dbReference>
<dbReference type="SMART" id="SM00173">
    <property type="entry name" value="RAS"/>
    <property type="match status" value="1"/>
</dbReference>
<name>A0AA38XDL6_9EURO</name>
<dbReference type="GO" id="GO:0007165">
    <property type="term" value="P:signal transduction"/>
    <property type="evidence" value="ECO:0007669"/>
    <property type="project" value="InterPro"/>
</dbReference>
<organism evidence="4 5">
    <name type="scientific">Cladophialophora chaetospira</name>
    <dbReference type="NCBI Taxonomy" id="386627"/>
    <lineage>
        <taxon>Eukaryota</taxon>
        <taxon>Fungi</taxon>
        <taxon>Dikarya</taxon>
        <taxon>Ascomycota</taxon>
        <taxon>Pezizomycotina</taxon>
        <taxon>Eurotiomycetes</taxon>
        <taxon>Chaetothyriomycetidae</taxon>
        <taxon>Chaetothyriales</taxon>
        <taxon>Herpotrichiellaceae</taxon>
        <taxon>Cladophialophora</taxon>
    </lineage>
</organism>
<evidence type="ECO:0000313" key="4">
    <source>
        <dbReference type="EMBL" id="KAJ9611409.1"/>
    </source>
</evidence>
<dbReference type="Pfam" id="PF00071">
    <property type="entry name" value="Ras"/>
    <property type="match status" value="1"/>
</dbReference>
<gene>
    <name evidence="4" type="primary">ras2_2</name>
    <name evidence="4" type="ORF">H2200_004593</name>
</gene>
<dbReference type="GO" id="GO:0016020">
    <property type="term" value="C:membrane"/>
    <property type="evidence" value="ECO:0007669"/>
    <property type="project" value="InterPro"/>
</dbReference>
<dbReference type="EMBL" id="JAPDRK010000006">
    <property type="protein sequence ID" value="KAJ9611409.1"/>
    <property type="molecule type" value="Genomic_DNA"/>
</dbReference>
<dbReference type="PROSITE" id="PS51419">
    <property type="entry name" value="RAB"/>
    <property type="match status" value="1"/>
</dbReference>
<dbReference type="FunFam" id="3.40.50.300:FF:000654">
    <property type="entry name" value="Small g-protein ras2"/>
    <property type="match status" value="1"/>
</dbReference>
<dbReference type="Proteomes" id="UP001172673">
    <property type="component" value="Unassembled WGS sequence"/>
</dbReference>
<dbReference type="NCBIfam" id="TIGR00231">
    <property type="entry name" value="small_GTP"/>
    <property type="match status" value="1"/>
</dbReference>
<evidence type="ECO:0000256" key="2">
    <source>
        <dbReference type="ARBA" id="ARBA00022741"/>
    </source>
</evidence>
<dbReference type="PANTHER" id="PTHR24070">
    <property type="entry name" value="RAS, DI-RAS, AND RHEB FAMILY MEMBERS OF SMALL GTPASE SUPERFAMILY"/>
    <property type="match status" value="1"/>
</dbReference>
<dbReference type="InterPro" id="IPR001806">
    <property type="entry name" value="Small_GTPase"/>
</dbReference>
<comment type="similarity">
    <text evidence="1">Belongs to the small GTPase superfamily. Ras family.</text>
</comment>
<dbReference type="SUPFAM" id="SSF52540">
    <property type="entry name" value="P-loop containing nucleoside triphosphate hydrolases"/>
    <property type="match status" value="1"/>
</dbReference>
<accession>A0AA38XDL6</accession>
<dbReference type="GO" id="GO:0003924">
    <property type="term" value="F:GTPase activity"/>
    <property type="evidence" value="ECO:0007669"/>
    <property type="project" value="InterPro"/>
</dbReference>
<dbReference type="SMART" id="SM00175">
    <property type="entry name" value="RAB"/>
    <property type="match status" value="1"/>
</dbReference>
<dbReference type="Gene3D" id="3.40.50.300">
    <property type="entry name" value="P-loop containing nucleotide triphosphate hydrolases"/>
    <property type="match status" value="1"/>
</dbReference>